<dbReference type="InterPro" id="IPR029028">
    <property type="entry name" value="Alpha/beta_knot_MTases"/>
</dbReference>
<dbReference type="SUPFAM" id="SSF75217">
    <property type="entry name" value="alpha/beta knot"/>
    <property type="match status" value="1"/>
</dbReference>
<evidence type="ECO:0000256" key="1">
    <source>
        <dbReference type="ARBA" id="ARBA00004496"/>
    </source>
</evidence>
<dbReference type="GO" id="GO:0005737">
    <property type="term" value="C:cytoplasm"/>
    <property type="evidence" value="ECO:0007669"/>
    <property type="project" value="UniProtKB-SubCell"/>
</dbReference>
<gene>
    <name evidence="15" type="ORF">FKZ61_23425</name>
</gene>
<evidence type="ECO:0000256" key="10">
    <source>
        <dbReference type="ARBA" id="ARBA00025699"/>
    </source>
</evidence>
<dbReference type="GO" id="GO:0070042">
    <property type="term" value="F:rRNA (uridine-N3-)-methyltransferase activity"/>
    <property type="evidence" value="ECO:0007669"/>
    <property type="project" value="TreeGrafter"/>
</dbReference>
<dbReference type="Gene3D" id="3.40.1280.10">
    <property type="match status" value="1"/>
</dbReference>
<feature type="domain" description="Ribosomal RNA small subunit methyltransferase E PUA-like" evidence="14">
    <location>
        <begin position="31"/>
        <end position="67"/>
    </location>
</feature>
<dbReference type="Proteomes" id="UP000317371">
    <property type="component" value="Unassembled WGS sequence"/>
</dbReference>
<dbReference type="Pfam" id="PF04452">
    <property type="entry name" value="Methyltrans_RNA"/>
    <property type="match status" value="1"/>
</dbReference>
<comment type="similarity">
    <text evidence="2 12">Belongs to the RNA methyltransferase RsmE family.</text>
</comment>
<evidence type="ECO:0000256" key="4">
    <source>
        <dbReference type="ARBA" id="ARBA00013673"/>
    </source>
</evidence>
<dbReference type="PIRSF" id="PIRSF015601">
    <property type="entry name" value="MTase_slr0722"/>
    <property type="match status" value="1"/>
</dbReference>
<dbReference type="RefSeq" id="WP_141612605.1">
    <property type="nucleotide sequence ID" value="NZ_VIGC02000066.1"/>
</dbReference>
<evidence type="ECO:0000256" key="12">
    <source>
        <dbReference type="PIRNR" id="PIRNR015601"/>
    </source>
</evidence>
<dbReference type="EMBL" id="VIGC01000066">
    <property type="protein sequence ID" value="TQE92966.1"/>
    <property type="molecule type" value="Genomic_DNA"/>
</dbReference>
<keyword evidence="8 12" id="KW-0808">Transferase</keyword>
<dbReference type="PANTHER" id="PTHR30027:SF3">
    <property type="entry name" value="16S RRNA (URACIL(1498)-N(3))-METHYLTRANSFERASE"/>
    <property type="match status" value="1"/>
</dbReference>
<evidence type="ECO:0000256" key="3">
    <source>
        <dbReference type="ARBA" id="ARBA00012328"/>
    </source>
</evidence>
<name>A0A540V873_9CHLR</name>
<dbReference type="CDD" id="cd18084">
    <property type="entry name" value="RsmE-like"/>
    <property type="match status" value="1"/>
</dbReference>
<accession>A0A540V873</accession>
<dbReference type="GO" id="GO:0070475">
    <property type="term" value="P:rRNA base methylation"/>
    <property type="evidence" value="ECO:0007669"/>
    <property type="project" value="TreeGrafter"/>
</dbReference>
<reference evidence="15 16" key="1">
    <citation type="submission" date="2019-06" db="EMBL/GenBank/DDBJ databases">
        <title>Genome sequence of Litorilinea aerophila BAA-2444.</title>
        <authorList>
            <person name="Maclea K.S."/>
            <person name="Maurais E.G."/>
            <person name="Iannazzi L.C."/>
        </authorList>
    </citation>
    <scope>NUCLEOTIDE SEQUENCE [LARGE SCALE GENOMIC DNA]</scope>
    <source>
        <strain evidence="15 16">ATCC BAA-2444</strain>
    </source>
</reference>
<evidence type="ECO:0000256" key="11">
    <source>
        <dbReference type="ARBA" id="ARBA00047944"/>
    </source>
</evidence>
<dbReference type="EC" id="2.1.1.193" evidence="3 12"/>
<dbReference type="FunCoup" id="A0A540V873">
    <property type="interactions" value="406"/>
</dbReference>
<dbReference type="OrthoDB" id="9815641at2"/>
<dbReference type="NCBIfam" id="NF008692">
    <property type="entry name" value="PRK11713.1-5"/>
    <property type="match status" value="1"/>
</dbReference>
<evidence type="ECO:0000256" key="9">
    <source>
        <dbReference type="ARBA" id="ARBA00022691"/>
    </source>
</evidence>
<comment type="subcellular location">
    <subcellularLocation>
        <location evidence="1 12">Cytoplasm</location>
    </subcellularLocation>
</comment>
<protein>
    <recommendedName>
        <fullName evidence="4 12">Ribosomal RNA small subunit methyltransferase E</fullName>
        <ecNumber evidence="3 12">2.1.1.193</ecNumber>
    </recommendedName>
</protein>
<sequence>MATLHRFFLPDTPLEPGQPVDLTPIAHQLSRVLRARPGTRIVLLDGRGQEFLTEVRRLDPGEARGQILEVGPAAGEPRRPVILYQCTLKADKFEWILQKGVELGVTRFVPVIARRSVVRPAAAVLKKYPRWQRIIQEAAEQSGRGCLPELAAPLSWEEAVRTGEGLRLLPWEDATGHPGLLATLQRSGQAPPPAISLLVGPEGGLTPEEVALARSAGWQVISLGTRILRAETAALAAVAVIQAHGGELGG</sequence>
<dbReference type="AlphaFoldDB" id="A0A540V873"/>
<dbReference type="SUPFAM" id="SSF88697">
    <property type="entry name" value="PUA domain-like"/>
    <property type="match status" value="1"/>
</dbReference>
<evidence type="ECO:0000259" key="13">
    <source>
        <dbReference type="Pfam" id="PF04452"/>
    </source>
</evidence>
<keyword evidence="5 12" id="KW-0963">Cytoplasm</keyword>
<keyword evidence="16" id="KW-1185">Reference proteome</keyword>
<dbReference type="PANTHER" id="PTHR30027">
    <property type="entry name" value="RIBOSOMAL RNA SMALL SUBUNIT METHYLTRANSFERASE E"/>
    <property type="match status" value="1"/>
</dbReference>
<evidence type="ECO:0000259" key="14">
    <source>
        <dbReference type="Pfam" id="PF20260"/>
    </source>
</evidence>
<dbReference type="InterPro" id="IPR046887">
    <property type="entry name" value="RsmE_PUA-like"/>
</dbReference>
<proteinExistence type="inferred from homology"/>
<evidence type="ECO:0000313" key="15">
    <source>
        <dbReference type="EMBL" id="TQE92966.1"/>
    </source>
</evidence>
<dbReference type="InterPro" id="IPR015947">
    <property type="entry name" value="PUA-like_sf"/>
</dbReference>
<dbReference type="InterPro" id="IPR029026">
    <property type="entry name" value="tRNA_m1G_MTases_N"/>
</dbReference>
<comment type="function">
    <text evidence="10 12">Specifically methylates the N3 position of the uracil ring of uridine 1498 (m3U1498) in 16S rRNA. Acts on the fully assembled 30S ribosomal subunit.</text>
</comment>
<comment type="caution">
    <text evidence="15">The sequence shown here is derived from an EMBL/GenBank/DDBJ whole genome shotgun (WGS) entry which is preliminary data.</text>
</comment>
<evidence type="ECO:0000256" key="7">
    <source>
        <dbReference type="ARBA" id="ARBA00022603"/>
    </source>
</evidence>
<evidence type="ECO:0000256" key="6">
    <source>
        <dbReference type="ARBA" id="ARBA00022552"/>
    </source>
</evidence>
<dbReference type="InParanoid" id="A0A540V873"/>
<dbReference type="NCBIfam" id="TIGR00046">
    <property type="entry name" value="RsmE family RNA methyltransferase"/>
    <property type="match status" value="1"/>
</dbReference>
<organism evidence="15 16">
    <name type="scientific">Litorilinea aerophila</name>
    <dbReference type="NCBI Taxonomy" id="1204385"/>
    <lineage>
        <taxon>Bacteria</taxon>
        <taxon>Bacillati</taxon>
        <taxon>Chloroflexota</taxon>
        <taxon>Caldilineae</taxon>
        <taxon>Caldilineales</taxon>
        <taxon>Caldilineaceae</taxon>
        <taxon>Litorilinea</taxon>
    </lineage>
</organism>
<keyword evidence="6 12" id="KW-0698">rRNA processing</keyword>
<dbReference type="Pfam" id="PF20260">
    <property type="entry name" value="PUA_4"/>
    <property type="match status" value="1"/>
</dbReference>
<evidence type="ECO:0000256" key="2">
    <source>
        <dbReference type="ARBA" id="ARBA00005528"/>
    </source>
</evidence>
<evidence type="ECO:0000256" key="8">
    <source>
        <dbReference type="ARBA" id="ARBA00022679"/>
    </source>
</evidence>
<feature type="domain" description="Ribosomal RNA small subunit methyltransferase E methyltransferase" evidence="13">
    <location>
        <begin position="79"/>
        <end position="242"/>
    </location>
</feature>
<dbReference type="InterPro" id="IPR046886">
    <property type="entry name" value="RsmE_MTase_dom"/>
</dbReference>
<evidence type="ECO:0000313" key="16">
    <source>
        <dbReference type="Proteomes" id="UP000317371"/>
    </source>
</evidence>
<evidence type="ECO:0000256" key="5">
    <source>
        <dbReference type="ARBA" id="ARBA00022490"/>
    </source>
</evidence>
<keyword evidence="7 12" id="KW-0489">Methyltransferase</keyword>
<comment type="catalytic activity">
    <reaction evidence="11 12">
        <text>uridine(1498) in 16S rRNA + S-adenosyl-L-methionine = N(3)-methyluridine(1498) in 16S rRNA + S-adenosyl-L-homocysteine + H(+)</text>
        <dbReference type="Rhea" id="RHEA:42920"/>
        <dbReference type="Rhea" id="RHEA-COMP:10283"/>
        <dbReference type="Rhea" id="RHEA-COMP:10284"/>
        <dbReference type="ChEBI" id="CHEBI:15378"/>
        <dbReference type="ChEBI" id="CHEBI:57856"/>
        <dbReference type="ChEBI" id="CHEBI:59789"/>
        <dbReference type="ChEBI" id="CHEBI:65315"/>
        <dbReference type="ChEBI" id="CHEBI:74502"/>
        <dbReference type="EC" id="2.1.1.193"/>
    </reaction>
</comment>
<dbReference type="InterPro" id="IPR006700">
    <property type="entry name" value="RsmE"/>
</dbReference>
<keyword evidence="9 12" id="KW-0949">S-adenosyl-L-methionine</keyword>